<feature type="domain" description="MAM" evidence="2">
    <location>
        <begin position="385"/>
        <end position="547"/>
    </location>
</feature>
<dbReference type="AlphaFoldDB" id="A0AAV2IGM1"/>
<dbReference type="PROSITE" id="PS50060">
    <property type="entry name" value="MAM_2"/>
    <property type="match status" value="1"/>
</dbReference>
<dbReference type="InterPro" id="IPR000998">
    <property type="entry name" value="MAM_dom"/>
</dbReference>
<organism evidence="3 4">
    <name type="scientific">Lymnaea stagnalis</name>
    <name type="common">Great pond snail</name>
    <name type="synonym">Helix stagnalis</name>
    <dbReference type="NCBI Taxonomy" id="6523"/>
    <lineage>
        <taxon>Eukaryota</taxon>
        <taxon>Metazoa</taxon>
        <taxon>Spiralia</taxon>
        <taxon>Lophotrochozoa</taxon>
        <taxon>Mollusca</taxon>
        <taxon>Gastropoda</taxon>
        <taxon>Heterobranchia</taxon>
        <taxon>Euthyneura</taxon>
        <taxon>Panpulmonata</taxon>
        <taxon>Hygrophila</taxon>
        <taxon>Lymnaeoidea</taxon>
        <taxon>Lymnaeidae</taxon>
        <taxon>Lymnaea</taxon>
    </lineage>
</organism>
<protein>
    <recommendedName>
        <fullName evidence="2">MAM domain-containing protein</fullName>
    </recommendedName>
</protein>
<keyword evidence="1" id="KW-0732">Signal</keyword>
<evidence type="ECO:0000256" key="1">
    <source>
        <dbReference type="SAM" id="SignalP"/>
    </source>
</evidence>
<dbReference type="PANTHER" id="PTHR23282">
    <property type="entry name" value="APICAL ENDOSOMAL GLYCOPROTEIN PRECURSOR"/>
    <property type="match status" value="1"/>
</dbReference>
<name>A0AAV2IGM1_LYMST</name>
<dbReference type="Gene3D" id="2.60.120.200">
    <property type="match status" value="1"/>
</dbReference>
<evidence type="ECO:0000313" key="4">
    <source>
        <dbReference type="Proteomes" id="UP001497497"/>
    </source>
</evidence>
<gene>
    <name evidence="3" type="ORF">GSLYS_00018244001</name>
</gene>
<dbReference type="InterPro" id="IPR051560">
    <property type="entry name" value="MAM_domain-containing"/>
</dbReference>
<dbReference type="InterPro" id="IPR013320">
    <property type="entry name" value="ConA-like_dom_sf"/>
</dbReference>
<dbReference type="EMBL" id="CAXITT010000644">
    <property type="protein sequence ID" value="CAL1544761.1"/>
    <property type="molecule type" value="Genomic_DNA"/>
</dbReference>
<dbReference type="CDD" id="cd06263">
    <property type="entry name" value="MAM"/>
    <property type="match status" value="1"/>
</dbReference>
<dbReference type="PRINTS" id="PR00020">
    <property type="entry name" value="MAMDOMAIN"/>
</dbReference>
<dbReference type="SUPFAM" id="SSF49899">
    <property type="entry name" value="Concanavalin A-like lectins/glucanases"/>
    <property type="match status" value="1"/>
</dbReference>
<sequence length="547" mass="59502">MMMWLFFIIFITCQTADGQLVFQYSRHNQELDIRCSVSGLHEQNISQVISLVISKFINGRYEVLTSAVSVGNDVPVVHRLDGAVVTSDVSWSAALTSYIYIHWTTAGRDVAGDYQCSLNGMNNENIPVTVSRLLTVAMRDADPVFVATPLEVDVGLTRNFTVRCSMSDLASLKISQIVSMDIYFIIENLDQHLATIKGISPAQMKPGSGMALVDGFLGGNNKQNFLELSWEHPTLDRAGSYLCDVMAINSSGAVISFSRSINVTAAEPARERLVETIHNLEAALDASAAANHNLESVNANISRELERARAMYSDLTGDLHQAISFSNGSVARLDEICSVHQHLLLGSAEIVGAFQSTNSTKFLNFNNSVATIQNACASNFDYLGVKCDFEASSCGFDQYSNDRFNWIRKMGPGGVANTGPSIDHTPGVSNGYYMVARASGQAPGDNAKLVYTMPVNSYRPTCVSFFYHMYGQTMGGLNVYISYPGAQQGPIWHLQGNQGNSWYGAHVVIPPVPVNSTLIFEAVVGKGVYGDIALDDITISEKQPCAN</sequence>
<dbReference type="PANTHER" id="PTHR23282:SF101">
    <property type="entry name" value="MAM DOMAIN-CONTAINING PROTEIN"/>
    <property type="match status" value="1"/>
</dbReference>
<evidence type="ECO:0000259" key="2">
    <source>
        <dbReference type="PROSITE" id="PS50060"/>
    </source>
</evidence>
<evidence type="ECO:0000313" key="3">
    <source>
        <dbReference type="EMBL" id="CAL1544761.1"/>
    </source>
</evidence>
<feature type="chain" id="PRO_5043696446" description="MAM domain-containing protein" evidence="1">
    <location>
        <begin position="19"/>
        <end position="547"/>
    </location>
</feature>
<dbReference type="Pfam" id="PF00629">
    <property type="entry name" value="MAM"/>
    <property type="match status" value="1"/>
</dbReference>
<comment type="caution">
    <text evidence="3">The sequence shown here is derived from an EMBL/GenBank/DDBJ whole genome shotgun (WGS) entry which is preliminary data.</text>
</comment>
<feature type="signal peptide" evidence="1">
    <location>
        <begin position="1"/>
        <end position="18"/>
    </location>
</feature>
<accession>A0AAV2IGM1</accession>
<keyword evidence="4" id="KW-1185">Reference proteome</keyword>
<dbReference type="GO" id="GO:0016020">
    <property type="term" value="C:membrane"/>
    <property type="evidence" value="ECO:0007669"/>
    <property type="project" value="InterPro"/>
</dbReference>
<proteinExistence type="predicted"/>
<dbReference type="SMART" id="SM00137">
    <property type="entry name" value="MAM"/>
    <property type="match status" value="1"/>
</dbReference>
<dbReference type="Proteomes" id="UP001497497">
    <property type="component" value="Unassembled WGS sequence"/>
</dbReference>
<dbReference type="PROSITE" id="PS00740">
    <property type="entry name" value="MAM_1"/>
    <property type="match status" value="1"/>
</dbReference>
<reference evidence="3 4" key="1">
    <citation type="submission" date="2024-04" db="EMBL/GenBank/DDBJ databases">
        <authorList>
            <consortium name="Genoscope - CEA"/>
            <person name="William W."/>
        </authorList>
    </citation>
    <scope>NUCLEOTIDE SEQUENCE [LARGE SCALE GENOMIC DNA]</scope>
</reference>